<gene>
    <name evidence="3" type="ORF">PFR001_LOCUS1477</name>
    <name evidence="4" type="ORF">PFR002_LOCUS6501</name>
</gene>
<protein>
    <recommendedName>
        <fullName evidence="7">RxLR effector protein</fullName>
    </recommendedName>
</protein>
<keyword evidence="5" id="KW-1185">Reference proteome</keyword>
<feature type="signal peptide" evidence="2">
    <location>
        <begin position="1"/>
        <end position="20"/>
    </location>
</feature>
<evidence type="ECO:0008006" key="7">
    <source>
        <dbReference type="Google" id="ProtNLM"/>
    </source>
</evidence>
<dbReference type="Proteomes" id="UP001159659">
    <property type="component" value="Unassembled WGS sequence"/>
</dbReference>
<reference evidence="3 5" key="1">
    <citation type="submission" date="2021-11" db="EMBL/GenBank/DDBJ databases">
        <authorList>
            <person name="Islam A."/>
            <person name="Islam S."/>
            <person name="Flora M.S."/>
            <person name="Rahman M."/>
            <person name="Ziaur R.M."/>
            <person name="Epstein J.H."/>
            <person name="Hassan M."/>
            <person name="Klassen M."/>
            <person name="Woodard K."/>
            <person name="Webb A."/>
            <person name="Webby R.J."/>
            <person name="El Zowalaty M.E."/>
        </authorList>
    </citation>
    <scope>NUCLEOTIDE SEQUENCE [LARGE SCALE GENOMIC DNA]</scope>
    <source>
        <strain evidence="3">Pf1</strain>
    </source>
</reference>
<keyword evidence="2" id="KW-0732">Signal</keyword>
<organism evidence="4 6">
    <name type="scientific">Peronospora farinosa</name>
    <dbReference type="NCBI Taxonomy" id="134698"/>
    <lineage>
        <taxon>Eukaryota</taxon>
        <taxon>Sar</taxon>
        <taxon>Stramenopiles</taxon>
        <taxon>Oomycota</taxon>
        <taxon>Peronosporomycetes</taxon>
        <taxon>Peronosporales</taxon>
        <taxon>Peronosporaceae</taxon>
        <taxon>Peronospora</taxon>
    </lineage>
</organism>
<evidence type="ECO:0000313" key="6">
    <source>
        <dbReference type="Proteomes" id="UP001159659"/>
    </source>
</evidence>
<dbReference type="AlphaFoldDB" id="A0AAV0U2X4"/>
<evidence type="ECO:0000313" key="4">
    <source>
        <dbReference type="EMBL" id="CAI5731171.1"/>
    </source>
</evidence>
<proteinExistence type="predicted"/>
<feature type="region of interest" description="Disordered" evidence="1">
    <location>
        <begin position="235"/>
        <end position="268"/>
    </location>
</feature>
<dbReference type="Proteomes" id="UP001157938">
    <property type="component" value="Unassembled WGS sequence"/>
</dbReference>
<feature type="chain" id="PRO_5043953714" description="RxLR effector protein" evidence="2">
    <location>
        <begin position="21"/>
        <end position="268"/>
    </location>
</feature>
<evidence type="ECO:0000256" key="1">
    <source>
        <dbReference type="SAM" id="MobiDB-lite"/>
    </source>
</evidence>
<accession>A0AAV0U2X4</accession>
<evidence type="ECO:0000256" key="2">
    <source>
        <dbReference type="SAM" id="SignalP"/>
    </source>
</evidence>
<evidence type="ECO:0000313" key="3">
    <source>
        <dbReference type="EMBL" id="CAH0485811.1"/>
    </source>
</evidence>
<dbReference type="EMBL" id="CAKLBC010000313">
    <property type="protein sequence ID" value="CAH0485811.1"/>
    <property type="molecule type" value="Genomic_DNA"/>
</dbReference>
<reference evidence="4" key="2">
    <citation type="submission" date="2022-12" db="EMBL/GenBank/DDBJ databases">
        <authorList>
            <person name="Webb A."/>
        </authorList>
    </citation>
    <scope>NUCLEOTIDE SEQUENCE</scope>
    <source>
        <strain evidence="4">Pf2</strain>
    </source>
</reference>
<comment type="caution">
    <text evidence="4">The sequence shown here is derived from an EMBL/GenBank/DDBJ whole genome shotgun (WGS) entry which is preliminary data.</text>
</comment>
<evidence type="ECO:0000313" key="5">
    <source>
        <dbReference type="Proteomes" id="UP001157938"/>
    </source>
</evidence>
<name>A0AAV0U2X4_9STRA</name>
<dbReference type="EMBL" id="CANTFK010000851">
    <property type="protein sequence ID" value="CAI5731171.1"/>
    <property type="molecule type" value="Genomic_DNA"/>
</dbReference>
<sequence length="268" mass="30368">MAFKVAIVLILVTLVPTSRATSDDEVMLYFPASNTLNAAPVWPRRYLRSTESLTMTNEGNAEERGMGLELFAKLGKKKTNADTLPLLMDTSETEQLIPKESEEVKMPEKESKNSLLIGSQVFKLSRADSISTKDNKVKKLVETESNKDIKSIITTLEKEYYWQWYNEKRPAEEIHELLGLPTGPALLNSPLVWFWLDYTIWVGKENMMKTVNLFKENQRIPKKRSQKCSQELAPNFRNLIDPKAPEGLKVPEGPKEPEASELAGPGRV</sequence>